<evidence type="ECO:0000313" key="3">
    <source>
        <dbReference type="Proteomes" id="UP001060414"/>
    </source>
</evidence>
<dbReference type="Proteomes" id="UP001060414">
    <property type="component" value="Chromosome"/>
</dbReference>
<reference evidence="2" key="1">
    <citation type="journal article" date="2022" name="Environ. Microbiol.">
        <title>Geoalkalibacter halelectricus SAP #1 sp. nov. possessing extracellular electron transfer and mineral#reducing capabilities from a haloalkaline environment.</title>
        <authorList>
            <person name="Yadav S."/>
            <person name="Singh R."/>
            <person name="Sundharam S.S."/>
            <person name="Chaudhary S."/>
            <person name="Krishnamurthi S."/>
            <person name="Patil S.A."/>
        </authorList>
    </citation>
    <scope>NUCLEOTIDE SEQUENCE</scope>
    <source>
        <strain evidence="2">SAP-1</strain>
    </source>
</reference>
<dbReference type="PANTHER" id="PTHR42695:SF5">
    <property type="entry name" value="GLUTAMINE AMIDOTRANSFERASE YLR126C-RELATED"/>
    <property type="match status" value="1"/>
</dbReference>
<keyword evidence="2" id="KW-0315">Glutamine amidotransferase</keyword>
<dbReference type="Gene3D" id="3.40.50.880">
    <property type="match status" value="1"/>
</dbReference>
<accession>A0ABY5ZQR2</accession>
<dbReference type="RefSeq" id="WP_260748384.1">
    <property type="nucleotide sequence ID" value="NZ_CP092109.1"/>
</dbReference>
<protein>
    <submittedName>
        <fullName evidence="2">Type 1 glutamine amidotransferase</fullName>
    </submittedName>
</protein>
<dbReference type="CDD" id="cd01741">
    <property type="entry name" value="GATase1_1"/>
    <property type="match status" value="1"/>
</dbReference>
<name>A0ABY5ZQR2_9BACT</name>
<evidence type="ECO:0000259" key="1">
    <source>
        <dbReference type="Pfam" id="PF00117"/>
    </source>
</evidence>
<dbReference type="Pfam" id="PF00117">
    <property type="entry name" value="GATase"/>
    <property type="match status" value="1"/>
</dbReference>
<evidence type="ECO:0000313" key="2">
    <source>
        <dbReference type="EMBL" id="UWZ80029.1"/>
    </source>
</evidence>
<dbReference type="PANTHER" id="PTHR42695">
    <property type="entry name" value="GLUTAMINE AMIDOTRANSFERASE YLR126C-RELATED"/>
    <property type="match status" value="1"/>
</dbReference>
<feature type="domain" description="Glutamine amidotransferase" evidence="1">
    <location>
        <begin position="43"/>
        <end position="177"/>
    </location>
</feature>
<dbReference type="InterPro" id="IPR017926">
    <property type="entry name" value="GATASE"/>
</dbReference>
<gene>
    <name evidence="2" type="ORF">L9S41_01215</name>
</gene>
<organism evidence="2 3">
    <name type="scientific">Geoalkalibacter halelectricus</name>
    <dbReference type="NCBI Taxonomy" id="2847045"/>
    <lineage>
        <taxon>Bacteria</taxon>
        <taxon>Pseudomonadati</taxon>
        <taxon>Thermodesulfobacteriota</taxon>
        <taxon>Desulfuromonadia</taxon>
        <taxon>Desulfuromonadales</taxon>
        <taxon>Geoalkalibacteraceae</taxon>
        <taxon>Geoalkalibacter</taxon>
    </lineage>
</organism>
<sequence length="222" mass="24123">MVLIVEIDPRCPAGLFGELLSSWGQVHQYWRAHDQASPPPLDQVRAAIVLGGAMGVGDVDAFPFLLDVKDFLRTALAAQLPFLGICLGGQLLAEALGAAVYSGRRGEHGCNTINLTAAGRRDPLFADLPTPFPTFHWHNDSFDIPAGAIHLASTSTCPGQAFRHGNAWGLQFHPEVDAAIVDDWRRRAGRDAAVVADFVRHSAALRRTGQDLLRRFLTLPFP</sequence>
<proteinExistence type="predicted"/>
<dbReference type="EMBL" id="CP092109">
    <property type="protein sequence ID" value="UWZ80029.1"/>
    <property type="molecule type" value="Genomic_DNA"/>
</dbReference>
<dbReference type="InterPro" id="IPR044992">
    <property type="entry name" value="ChyE-like"/>
</dbReference>
<dbReference type="PROSITE" id="PS51273">
    <property type="entry name" value="GATASE_TYPE_1"/>
    <property type="match status" value="1"/>
</dbReference>
<dbReference type="InterPro" id="IPR029062">
    <property type="entry name" value="Class_I_gatase-like"/>
</dbReference>
<keyword evidence="3" id="KW-1185">Reference proteome</keyword>
<dbReference type="SUPFAM" id="SSF52317">
    <property type="entry name" value="Class I glutamine amidotransferase-like"/>
    <property type="match status" value="1"/>
</dbReference>